<keyword evidence="5 8" id="KW-1133">Transmembrane helix</keyword>
<dbReference type="PANTHER" id="PTHR43731:SF14">
    <property type="entry name" value="PRESENILIN-ASSOCIATED RHOMBOID-LIKE PROTEIN, MITOCHONDRIAL"/>
    <property type="match status" value="1"/>
</dbReference>
<dbReference type="EMBL" id="DVLP01000384">
    <property type="protein sequence ID" value="HIT76520.1"/>
    <property type="molecule type" value="Genomic_DNA"/>
</dbReference>
<comment type="similarity">
    <text evidence="2">Belongs to the peptidase S54 family.</text>
</comment>
<organism evidence="10 11">
    <name type="scientific">Candidatus Avipropionibacterium avicola</name>
    <dbReference type="NCBI Taxonomy" id="2840701"/>
    <lineage>
        <taxon>Bacteria</taxon>
        <taxon>Bacillati</taxon>
        <taxon>Actinomycetota</taxon>
        <taxon>Actinomycetes</taxon>
        <taxon>Propionibacteriales</taxon>
        <taxon>Propionibacteriaceae</taxon>
        <taxon>Propionibacteriaceae incertae sedis</taxon>
        <taxon>Candidatus Avipropionibacterium</taxon>
    </lineage>
</organism>
<evidence type="ECO:0000259" key="9">
    <source>
        <dbReference type="Pfam" id="PF01694"/>
    </source>
</evidence>
<feature type="region of interest" description="Disordered" evidence="7">
    <location>
        <begin position="1"/>
        <end position="29"/>
    </location>
</feature>
<sequence length="319" mass="32861">MDRPGSPDDPGVPDGVPDFTGPAPAEPEFLPCYRHRDRTTGITCQRCHRPICMQCMHEAPVGFLCPDCSGEDPRGSSGGGSGRGRARRPGGPRTVPPRSSSGSGSGLLTRLDVASAPATWGIVAVCVLVGLADLVSRNFVTGWLALSPLALEAQQWWRLVTFAVTSAGLFGLAINALVLVLIGRTLEPLLGAWRMVAIFLTACLVGGALFAVVAQGPAGITGMNTGTIGLIAASAAVKLRAGHDIRFDLVLLGLLIVLSLVTGFSSFYWLAQIGGVLGGGGSALIMVFAPGRRSSIQVAGLATVWVVCLAAVGLGLILA</sequence>
<reference evidence="10" key="1">
    <citation type="submission" date="2020-10" db="EMBL/GenBank/DDBJ databases">
        <authorList>
            <person name="Gilroy R."/>
        </authorList>
    </citation>
    <scope>NUCLEOTIDE SEQUENCE</scope>
    <source>
        <strain evidence="10">ChiGjej1B1-24693</strain>
    </source>
</reference>
<dbReference type="Pfam" id="PF01694">
    <property type="entry name" value="Rhomboid"/>
    <property type="match status" value="1"/>
</dbReference>
<reference evidence="10" key="2">
    <citation type="journal article" date="2021" name="PeerJ">
        <title>Extensive microbial diversity within the chicken gut microbiome revealed by metagenomics and culture.</title>
        <authorList>
            <person name="Gilroy R."/>
            <person name="Ravi A."/>
            <person name="Getino M."/>
            <person name="Pursley I."/>
            <person name="Horton D.L."/>
            <person name="Alikhan N.F."/>
            <person name="Baker D."/>
            <person name="Gharbi K."/>
            <person name="Hall N."/>
            <person name="Watson M."/>
            <person name="Adriaenssens E.M."/>
            <person name="Foster-Nyarko E."/>
            <person name="Jarju S."/>
            <person name="Secka A."/>
            <person name="Antonio M."/>
            <person name="Oren A."/>
            <person name="Chaudhuri R.R."/>
            <person name="La Ragione R."/>
            <person name="Hildebrand F."/>
            <person name="Pallen M.J."/>
        </authorList>
    </citation>
    <scope>NUCLEOTIDE SEQUENCE</scope>
    <source>
        <strain evidence="10">ChiGjej1B1-24693</strain>
    </source>
</reference>
<feature type="transmembrane region" description="Helical" evidence="8">
    <location>
        <begin position="156"/>
        <end position="183"/>
    </location>
</feature>
<feature type="domain" description="Peptidase S54 rhomboid" evidence="9">
    <location>
        <begin position="154"/>
        <end position="285"/>
    </location>
</feature>
<keyword evidence="10" id="KW-0645">Protease</keyword>
<keyword evidence="4" id="KW-0378">Hydrolase</keyword>
<dbReference type="SUPFAM" id="SSF144091">
    <property type="entry name" value="Rhomboid-like"/>
    <property type="match status" value="1"/>
</dbReference>
<proteinExistence type="inferred from homology"/>
<comment type="subcellular location">
    <subcellularLocation>
        <location evidence="1">Membrane</location>
        <topology evidence="1">Multi-pass membrane protein</topology>
    </subcellularLocation>
</comment>
<evidence type="ECO:0000256" key="6">
    <source>
        <dbReference type="ARBA" id="ARBA00023136"/>
    </source>
</evidence>
<feature type="transmembrane region" description="Helical" evidence="8">
    <location>
        <begin position="118"/>
        <end position="136"/>
    </location>
</feature>
<keyword evidence="3 8" id="KW-0812">Transmembrane</keyword>
<dbReference type="Proteomes" id="UP000886842">
    <property type="component" value="Unassembled WGS sequence"/>
</dbReference>
<feature type="compositionally biased region" description="Low complexity" evidence="7">
    <location>
        <begin position="8"/>
        <end position="22"/>
    </location>
</feature>
<dbReference type="InterPro" id="IPR022764">
    <property type="entry name" value="Peptidase_S54_rhomboid_dom"/>
</dbReference>
<dbReference type="GO" id="GO:0016020">
    <property type="term" value="C:membrane"/>
    <property type="evidence" value="ECO:0007669"/>
    <property type="project" value="UniProtKB-SubCell"/>
</dbReference>
<feature type="compositionally biased region" description="Low complexity" evidence="7">
    <location>
        <begin position="91"/>
        <end position="102"/>
    </location>
</feature>
<evidence type="ECO:0000313" key="11">
    <source>
        <dbReference type="Proteomes" id="UP000886842"/>
    </source>
</evidence>
<evidence type="ECO:0000256" key="7">
    <source>
        <dbReference type="SAM" id="MobiDB-lite"/>
    </source>
</evidence>
<dbReference type="InterPro" id="IPR035952">
    <property type="entry name" value="Rhomboid-like_sf"/>
</dbReference>
<comment type="caution">
    <text evidence="10">The sequence shown here is derived from an EMBL/GenBank/DDBJ whole genome shotgun (WGS) entry which is preliminary data.</text>
</comment>
<evidence type="ECO:0000256" key="3">
    <source>
        <dbReference type="ARBA" id="ARBA00022692"/>
    </source>
</evidence>
<evidence type="ECO:0000256" key="1">
    <source>
        <dbReference type="ARBA" id="ARBA00004141"/>
    </source>
</evidence>
<evidence type="ECO:0000256" key="2">
    <source>
        <dbReference type="ARBA" id="ARBA00009045"/>
    </source>
</evidence>
<gene>
    <name evidence="10" type="ORF">IAA98_13125</name>
</gene>
<dbReference type="AlphaFoldDB" id="A0A9D1H170"/>
<evidence type="ECO:0000256" key="8">
    <source>
        <dbReference type="SAM" id="Phobius"/>
    </source>
</evidence>
<keyword evidence="6 8" id="KW-0472">Membrane</keyword>
<dbReference type="GO" id="GO:0006508">
    <property type="term" value="P:proteolysis"/>
    <property type="evidence" value="ECO:0007669"/>
    <property type="project" value="UniProtKB-KW"/>
</dbReference>
<feature type="region of interest" description="Disordered" evidence="7">
    <location>
        <begin position="72"/>
        <end position="105"/>
    </location>
</feature>
<dbReference type="GO" id="GO:0004252">
    <property type="term" value="F:serine-type endopeptidase activity"/>
    <property type="evidence" value="ECO:0007669"/>
    <property type="project" value="InterPro"/>
</dbReference>
<protein>
    <submittedName>
        <fullName evidence="10">Rhomboid family intramembrane serine protease</fullName>
    </submittedName>
</protein>
<evidence type="ECO:0000256" key="4">
    <source>
        <dbReference type="ARBA" id="ARBA00022801"/>
    </source>
</evidence>
<feature type="transmembrane region" description="Helical" evidence="8">
    <location>
        <begin position="195"/>
        <end position="214"/>
    </location>
</feature>
<evidence type="ECO:0000313" key="10">
    <source>
        <dbReference type="EMBL" id="HIT76520.1"/>
    </source>
</evidence>
<dbReference type="PANTHER" id="PTHR43731">
    <property type="entry name" value="RHOMBOID PROTEASE"/>
    <property type="match status" value="1"/>
</dbReference>
<dbReference type="InterPro" id="IPR050925">
    <property type="entry name" value="Rhomboid_protease_S54"/>
</dbReference>
<feature type="transmembrane region" description="Helical" evidence="8">
    <location>
        <begin position="298"/>
        <end position="318"/>
    </location>
</feature>
<dbReference type="Gene3D" id="1.20.1540.10">
    <property type="entry name" value="Rhomboid-like"/>
    <property type="match status" value="1"/>
</dbReference>
<name>A0A9D1H170_9ACTN</name>
<accession>A0A9D1H170</accession>
<evidence type="ECO:0000256" key="5">
    <source>
        <dbReference type="ARBA" id="ARBA00022989"/>
    </source>
</evidence>
<feature type="transmembrane region" description="Helical" evidence="8">
    <location>
        <begin position="249"/>
        <end position="267"/>
    </location>
</feature>